<evidence type="ECO:0000256" key="1">
    <source>
        <dbReference type="ARBA" id="ARBA00004434"/>
    </source>
</evidence>
<evidence type="ECO:0000313" key="9">
    <source>
        <dbReference type="Proteomes" id="UP000316759"/>
    </source>
</evidence>
<accession>A0A504ZC01</accession>
<dbReference type="GO" id="GO:0030003">
    <property type="term" value="P:intracellular monoatomic cation homeostasis"/>
    <property type="evidence" value="ECO:0007669"/>
    <property type="project" value="TreeGrafter"/>
</dbReference>
<sequence>MLPSTFKYKSTEAEKIRQRVKAKLEMTRFLQETLHHTTGAVSEGEKSPSFEQFQGFLKKVQESLDNFVRMKKLPVSSKLFANQITLDSLELKSVEDALSAFSLAHNGPSNATQISIYKCTCVQLESGRSLAGLKEGVNTIPAWELQTLCQE</sequence>
<evidence type="ECO:0000256" key="6">
    <source>
        <dbReference type="ARBA" id="ARBA00023136"/>
    </source>
</evidence>
<proteinExistence type="predicted"/>
<dbReference type="Proteomes" id="UP000316759">
    <property type="component" value="Unassembled WGS sequence"/>
</dbReference>
<dbReference type="AlphaFoldDB" id="A0A504ZC01"/>
<dbReference type="InterPro" id="IPR044202">
    <property type="entry name" value="LETM1/MDM38-like"/>
</dbReference>
<dbReference type="STRING" id="46835.A0A504ZC01"/>
<keyword evidence="3" id="KW-0999">Mitochondrion inner membrane</keyword>
<reference evidence="8 9" key="1">
    <citation type="submission" date="2019-04" db="EMBL/GenBank/DDBJ databases">
        <title>Annotation for the trematode Fasciola gigantica.</title>
        <authorList>
            <person name="Choi Y.-J."/>
        </authorList>
    </citation>
    <scope>NUCLEOTIDE SEQUENCE [LARGE SCALE GENOMIC DNA]</scope>
    <source>
        <strain evidence="8">Uganda_cow_1</strain>
    </source>
</reference>
<keyword evidence="6" id="KW-0472">Membrane</keyword>
<evidence type="ECO:0000256" key="3">
    <source>
        <dbReference type="ARBA" id="ARBA00022792"/>
    </source>
</evidence>
<dbReference type="OrthoDB" id="624114at2759"/>
<feature type="domain" description="Letm1 RBD" evidence="7">
    <location>
        <begin position="1"/>
        <end position="150"/>
    </location>
</feature>
<comment type="subcellular location">
    <subcellularLocation>
        <location evidence="1">Mitochondrion inner membrane</location>
        <topology evidence="1">Single-pass membrane protein</topology>
    </subcellularLocation>
</comment>
<dbReference type="PANTHER" id="PTHR14009">
    <property type="entry name" value="LEUCINE ZIPPER-EF-HAND CONTAINING TRANSMEMBRANE PROTEIN"/>
    <property type="match status" value="1"/>
</dbReference>
<keyword evidence="4" id="KW-1133">Transmembrane helix</keyword>
<comment type="caution">
    <text evidence="8">The sequence shown here is derived from an EMBL/GenBank/DDBJ whole genome shotgun (WGS) entry which is preliminary data.</text>
</comment>
<evidence type="ECO:0000256" key="2">
    <source>
        <dbReference type="ARBA" id="ARBA00022692"/>
    </source>
</evidence>
<evidence type="ECO:0000259" key="7">
    <source>
        <dbReference type="Pfam" id="PF07766"/>
    </source>
</evidence>
<keyword evidence="2" id="KW-0812">Transmembrane</keyword>
<evidence type="ECO:0000256" key="5">
    <source>
        <dbReference type="ARBA" id="ARBA00023128"/>
    </source>
</evidence>
<organism evidence="8 9">
    <name type="scientific">Fasciola gigantica</name>
    <name type="common">Giant liver fluke</name>
    <dbReference type="NCBI Taxonomy" id="46835"/>
    <lineage>
        <taxon>Eukaryota</taxon>
        <taxon>Metazoa</taxon>
        <taxon>Spiralia</taxon>
        <taxon>Lophotrochozoa</taxon>
        <taxon>Platyhelminthes</taxon>
        <taxon>Trematoda</taxon>
        <taxon>Digenea</taxon>
        <taxon>Plagiorchiida</taxon>
        <taxon>Echinostomata</taxon>
        <taxon>Echinostomatoidea</taxon>
        <taxon>Fasciolidae</taxon>
        <taxon>Fasciola</taxon>
    </lineage>
</organism>
<dbReference type="InterPro" id="IPR033122">
    <property type="entry name" value="LETM1-like_RBD"/>
</dbReference>
<evidence type="ECO:0000256" key="4">
    <source>
        <dbReference type="ARBA" id="ARBA00022989"/>
    </source>
</evidence>
<dbReference type="GO" id="GO:0043022">
    <property type="term" value="F:ribosome binding"/>
    <property type="evidence" value="ECO:0007669"/>
    <property type="project" value="InterPro"/>
</dbReference>
<evidence type="ECO:0000313" key="8">
    <source>
        <dbReference type="EMBL" id="TPP67418.1"/>
    </source>
</evidence>
<protein>
    <submittedName>
        <fullName evidence="8">LETM1 and EF-hand domain-containing protein 1 mitochondrial</fullName>
    </submittedName>
</protein>
<keyword evidence="9" id="KW-1185">Reference proteome</keyword>
<dbReference type="GO" id="GO:0005743">
    <property type="term" value="C:mitochondrial inner membrane"/>
    <property type="evidence" value="ECO:0007669"/>
    <property type="project" value="UniProtKB-SubCell"/>
</dbReference>
<name>A0A504ZC01_FASGI</name>
<dbReference type="Pfam" id="PF07766">
    <property type="entry name" value="LETM1_RBD"/>
    <property type="match status" value="1"/>
</dbReference>
<dbReference type="PANTHER" id="PTHR14009:SF1">
    <property type="entry name" value="MITOCHONDRIAL PROTON_CALCIUM EXCHANGER PROTEIN"/>
    <property type="match status" value="1"/>
</dbReference>
<keyword evidence="5" id="KW-0496">Mitochondrion</keyword>
<gene>
    <name evidence="8" type="ORF">FGIG_11755</name>
</gene>
<dbReference type="EMBL" id="SUNJ01000712">
    <property type="protein sequence ID" value="TPP67418.1"/>
    <property type="molecule type" value="Genomic_DNA"/>
</dbReference>